<dbReference type="Gene3D" id="1.20.1640.10">
    <property type="entry name" value="Multidrug efflux transporter AcrB transmembrane domain"/>
    <property type="match status" value="2"/>
</dbReference>
<protein>
    <submittedName>
        <fullName evidence="10">Cobalt-zinc-cadmium resistance protein CzcA</fullName>
    </submittedName>
</protein>
<feature type="transmembrane region" description="Helical" evidence="9">
    <location>
        <begin position="522"/>
        <end position="542"/>
    </location>
</feature>
<keyword evidence="6 9" id="KW-1133">Transmembrane helix</keyword>
<feature type="transmembrane region" description="Helical" evidence="9">
    <location>
        <begin position="338"/>
        <end position="356"/>
    </location>
</feature>
<feature type="transmembrane region" description="Helical" evidence="9">
    <location>
        <begin position="862"/>
        <end position="881"/>
    </location>
</feature>
<evidence type="ECO:0000256" key="1">
    <source>
        <dbReference type="ARBA" id="ARBA00004651"/>
    </source>
</evidence>
<feature type="transmembrane region" description="Helical" evidence="9">
    <location>
        <begin position="887"/>
        <end position="907"/>
    </location>
</feature>
<dbReference type="Gene3D" id="3.30.2090.10">
    <property type="entry name" value="Multidrug efflux transporter AcrB TolC docking domain, DN and DC subdomains"/>
    <property type="match status" value="2"/>
</dbReference>
<dbReference type="AlphaFoldDB" id="A0A1I3J8L7"/>
<dbReference type="Gene3D" id="3.30.70.1430">
    <property type="entry name" value="Multidrug efflux transporter AcrB pore domain"/>
    <property type="match status" value="2"/>
</dbReference>
<evidence type="ECO:0000256" key="9">
    <source>
        <dbReference type="SAM" id="Phobius"/>
    </source>
</evidence>
<keyword evidence="11" id="KW-1185">Reference proteome</keyword>
<dbReference type="SUPFAM" id="SSF82714">
    <property type="entry name" value="Multidrug efflux transporter AcrB TolC docking domain, DN and DC subdomains"/>
    <property type="match status" value="2"/>
</dbReference>
<feature type="transmembrane region" description="Helical" evidence="9">
    <location>
        <begin position="470"/>
        <end position="493"/>
    </location>
</feature>
<keyword evidence="4" id="KW-1003">Cell membrane</keyword>
<name>A0A1I3J8L7_9PLAN</name>
<dbReference type="PRINTS" id="PR00702">
    <property type="entry name" value="ACRIFLAVINRP"/>
</dbReference>
<feature type="transmembrane region" description="Helical" evidence="9">
    <location>
        <begin position="914"/>
        <end position="940"/>
    </location>
</feature>
<dbReference type="EMBL" id="FOQD01000010">
    <property type="protein sequence ID" value="SFI56500.1"/>
    <property type="molecule type" value="Genomic_DNA"/>
</dbReference>
<evidence type="ECO:0000256" key="5">
    <source>
        <dbReference type="ARBA" id="ARBA00022692"/>
    </source>
</evidence>
<dbReference type="Proteomes" id="UP000199518">
    <property type="component" value="Unassembled WGS sequence"/>
</dbReference>
<evidence type="ECO:0000313" key="11">
    <source>
        <dbReference type="Proteomes" id="UP000199518"/>
    </source>
</evidence>
<comment type="similarity">
    <text evidence="2">Belongs to the resistance-nodulation-cell division (RND) (TC 2.A.6) family.</text>
</comment>
<dbReference type="STRING" id="1576369.SAMN05421753_11092"/>
<evidence type="ECO:0000313" key="10">
    <source>
        <dbReference type="EMBL" id="SFI56500.1"/>
    </source>
</evidence>
<keyword evidence="7 9" id="KW-0472">Membrane</keyword>
<dbReference type="SUPFAM" id="SSF82866">
    <property type="entry name" value="Multidrug efflux transporter AcrB transmembrane domain"/>
    <property type="match status" value="2"/>
</dbReference>
<dbReference type="GO" id="GO:0005886">
    <property type="term" value="C:plasma membrane"/>
    <property type="evidence" value="ECO:0007669"/>
    <property type="project" value="UniProtKB-SubCell"/>
</dbReference>
<proteinExistence type="inferred from homology"/>
<feature type="transmembrane region" description="Helical" evidence="9">
    <location>
        <begin position="368"/>
        <end position="392"/>
    </location>
</feature>
<keyword evidence="3" id="KW-0813">Transport</keyword>
<comment type="subcellular location">
    <subcellularLocation>
        <location evidence="1">Cell membrane</location>
        <topology evidence="1">Multi-pass membrane protein</topology>
    </subcellularLocation>
</comment>
<dbReference type="Gene3D" id="3.30.70.1440">
    <property type="entry name" value="Multidrug efflux transporter AcrB pore domain"/>
    <property type="match status" value="1"/>
</dbReference>
<reference evidence="11" key="1">
    <citation type="submission" date="2016-10" db="EMBL/GenBank/DDBJ databases">
        <authorList>
            <person name="Varghese N."/>
            <person name="Submissions S."/>
        </authorList>
    </citation>
    <scope>NUCLEOTIDE SEQUENCE [LARGE SCALE GENOMIC DNA]</scope>
    <source>
        <strain evidence="11">DSM 26348</strain>
    </source>
</reference>
<feature type="region of interest" description="Disordered" evidence="8">
    <location>
        <begin position="1025"/>
        <end position="1052"/>
    </location>
</feature>
<gene>
    <name evidence="10" type="ORF">SAMN05421753_11092</name>
</gene>
<keyword evidence="5 9" id="KW-0812">Transmembrane</keyword>
<dbReference type="InterPro" id="IPR004763">
    <property type="entry name" value="CusA-like"/>
</dbReference>
<dbReference type="RefSeq" id="WP_092051165.1">
    <property type="nucleotide sequence ID" value="NZ_FOQD01000010.1"/>
</dbReference>
<evidence type="ECO:0000256" key="7">
    <source>
        <dbReference type="ARBA" id="ARBA00023136"/>
    </source>
</evidence>
<dbReference type="PANTHER" id="PTHR32063">
    <property type="match status" value="1"/>
</dbReference>
<feature type="transmembrane region" description="Helical" evidence="9">
    <location>
        <begin position="439"/>
        <end position="458"/>
    </location>
</feature>
<dbReference type="SUPFAM" id="SSF82693">
    <property type="entry name" value="Multidrug efflux transporter AcrB pore domain, PN1, PN2, PC1 and PC2 subdomains"/>
    <property type="match status" value="3"/>
</dbReference>
<dbReference type="GO" id="GO:0042910">
    <property type="term" value="F:xenobiotic transmembrane transporter activity"/>
    <property type="evidence" value="ECO:0007669"/>
    <property type="project" value="TreeGrafter"/>
</dbReference>
<dbReference type="NCBIfam" id="TIGR00914">
    <property type="entry name" value="2A0601"/>
    <property type="match status" value="1"/>
</dbReference>
<evidence type="ECO:0000256" key="4">
    <source>
        <dbReference type="ARBA" id="ARBA00022475"/>
    </source>
</evidence>
<feature type="transmembrane region" description="Helical" evidence="9">
    <location>
        <begin position="960"/>
        <end position="979"/>
    </location>
</feature>
<evidence type="ECO:0000256" key="2">
    <source>
        <dbReference type="ARBA" id="ARBA00010942"/>
    </source>
</evidence>
<dbReference type="InterPro" id="IPR001036">
    <property type="entry name" value="Acrflvin-R"/>
</dbReference>
<accession>A0A1I3J8L7</accession>
<feature type="transmembrane region" description="Helical" evidence="9">
    <location>
        <begin position="991"/>
        <end position="1016"/>
    </location>
</feature>
<evidence type="ECO:0000256" key="8">
    <source>
        <dbReference type="SAM" id="MobiDB-lite"/>
    </source>
</evidence>
<dbReference type="OrthoDB" id="219750at2"/>
<dbReference type="PANTHER" id="PTHR32063:SF24">
    <property type="entry name" value="CATION EFFLUX SYSTEM (ACRB_ACRD_ACRF FAMILY)"/>
    <property type="match status" value="1"/>
</dbReference>
<organism evidence="10 11">
    <name type="scientific">Planctomicrobium piriforme</name>
    <dbReference type="NCBI Taxonomy" id="1576369"/>
    <lineage>
        <taxon>Bacteria</taxon>
        <taxon>Pseudomonadati</taxon>
        <taxon>Planctomycetota</taxon>
        <taxon>Planctomycetia</taxon>
        <taxon>Planctomycetales</taxon>
        <taxon>Planctomycetaceae</taxon>
        <taxon>Planctomicrobium</taxon>
    </lineage>
</organism>
<sequence length="1052" mass="114789">MLERLITWSLNHRMMVLGGSALIVVIGVVSLRSLNVDAFPDTTPVQIQINTVAPALVPEEIERQITFPVELAMGGMPGLEALRSVSQFGISNVIVTFRDGTNIFLARQLVNERLASVEMPPGLDRPEMGPISTGLGEVFHYLVTNDDQDLMEAKTFHDWTVKPAMRSVPGVAEINSWGGLKKQYQVRLDPNRLAKYDLTFNQVTEAIPKNNLNVGGGNLKQGGDTFVVHGVGRTTSIPEIENIVITATNGVPVRVKDVAEVLISHEMRRGIITANGEGEAVLGLGYMLMGENSYQVTSDLRDRFETVRETLPPGMHMDVVYDRTQLVSRVIETVKKNLFEGAYLVIVILYLLLGNLRAGLIAAASIPLSMMVGFTGMAQAGIAASLLSLGAIDFGVVVDSSVVVIENIMRRLAHHGPVVGKERLKIIRDAAVEVRTPTVFGQVIIMIVYLPILTLEGVEGKMFRPMALTVIFILIGSLLLSLTLTPVLSSFFLPKHVKEEDVWIVKALRWVYAPLLNLMLKFRWIVLVGAAIILAVTLKFALGLGSEFIPRLSEGDLVIGIIRAPGTSLEESADMNTRIEKLLLAKFPDEISHLWSRVGTPEVSTDAGSVEATDLFVSLKPREQWKQARTQSQLVPLLQKEIDDIKGQITWFTQPIEQRINEMVSGVRADVALKLFGEDFDTLIPKGQELYKALASVQGVADLASEQVLGQPILRIEVDQDAIARYGVPAQVVLDLVESVGNKSLGEVVEGQLRFPLVVRLPDDMRKDPEAIGANVVSGPNGERIPLSRLAKISLISGPKMITREWGKRRVTVQCNVRGRDVGSFVAEAQRKIAETVALPPDQFRIEWGGQFENMQRAQKRLSIVVPLALCLILLLLYLTYRDVIDMGLLFLSVPFACVGGVAALMLRELPLSISAAVGFITLSGVSVLNSMVLVSALRLRFRPDEPFLPILRESSLECLRTIAMTALVASVGFVPMAVSEGSGAEVQRPLATVVIGGVMTSTLFTLLVLPALYAIRGTAKVELPPGEAESGHEPPYKPSAHPEPVTQLVGS</sequence>
<dbReference type="Gene3D" id="3.30.70.1320">
    <property type="entry name" value="Multidrug efflux transporter AcrB pore domain like"/>
    <property type="match status" value="1"/>
</dbReference>
<dbReference type="InterPro" id="IPR027463">
    <property type="entry name" value="AcrB_DN_DC_subdom"/>
</dbReference>
<evidence type="ECO:0000256" key="6">
    <source>
        <dbReference type="ARBA" id="ARBA00022989"/>
    </source>
</evidence>
<evidence type="ECO:0000256" key="3">
    <source>
        <dbReference type="ARBA" id="ARBA00022448"/>
    </source>
</evidence>
<dbReference type="Pfam" id="PF00873">
    <property type="entry name" value="ACR_tran"/>
    <property type="match status" value="1"/>
</dbReference>
<dbReference type="GO" id="GO:0008324">
    <property type="term" value="F:monoatomic cation transmembrane transporter activity"/>
    <property type="evidence" value="ECO:0007669"/>
    <property type="project" value="InterPro"/>
</dbReference>